<name>A0ACB8ZUE2_CICIN</name>
<reference evidence="2" key="1">
    <citation type="journal article" date="2022" name="Mol. Ecol. Resour.">
        <title>The genomes of chicory, endive, great burdock and yacon provide insights into Asteraceae palaeo-polyploidization history and plant inulin production.</title>
        <authorList>
            <person name="Fan W."/>
            <person name="Wang S."/>
            <person name="Wang H."/>
            <person name="Wang A."/>
            <person name="Jiang F."/>
            <person name="Liu H."/>
            <person name="Zhao H."/>
            <person name="Xu D."/>
            <person name="Zhang Y."/>
        </authorList>
    </citation>
    <scope>NUCLEOTIDE SEQUENCE [LARGE SCALE GENOMIC DNA]</scope>
    <source>
        <strain evidence="2">cv. Punajuju</strain>
    </source>
</reference>
<accession>A0ACB8ZUE2</accession>
<gene>
    <name evidence="1" type="ORF">L2E82_45600</name>
</gene>
<keyword evidence="2" id="KW-1185">Reference proteome</keyword>
<reference evidence="1 2" key="2">
    <citation type="journal article" date="2022" name="Mol. Ecol. Resour.">
        <title>The genomes of chicory, endive, great burdock and yacon provide insights into Asteraceae paleo-polyploidization history and plant inulin production.</title>
        <authorList>
            <person name="Fan W."/>
            <person name="Wang S."/>
            <person name="Wang H."/>
            <person name="Wang A."/>
            <person name="Jiang F."/>
            <person name="Liu H."/>
            <person name="Zhao H."/>
            <person name="Xu D."/>
            <person name="Zhang Y."/>
        </authorList>
    </citation>
    <scope>NUCLEOTIDE SEQUENCE [LARGE SCALE GENOMIC DNA]</scope>
    <source>
        <strain evidence="2">cv. Punajuju</strain>
        <tissue evidence="1">Leaves</tissue>
    </source>
</reference>
<evidence type="ECO:0000313" key="1">
    <source>
        <dbReference type="EMBL" id="KAI3700959.1"/>
    </source>
</evidence>
<organism evidence="1 2">
    <name type="scientific">Cichorium intybus</name>
    <name type="common">Chicory</name>
    <dbReference type="NCBI Taxonomy" id="13427"/>
    <lineage>
        <taxon>Eukaryota</taxon>
        <taxon>Viridiplantae</taxon>
        <taxon>Streptophyta</taxon>
        <taxon>Embryophyta</taxon>
        <taxon>Tracheophyta</taxon>
        <taxon>Spermatophyta</taxon>
        <taxon>Magnoliopsida</taxon>
        <taxon>eudicotyledons</taxon>
        <taxon>Gunneridae</taxon>
        <taxon>Pentapetalae</taxon>
        <taxon>asterids</taxon>
        <taxon>campanulids</taxon>
        <taxon>Asterales</taxon>
        <taxon>Asteraceae</taxon>
        <taxon>Cichorioideae</taxon>
        <taxon>Cichorieae</taxon>
        <taxon>Cichoriinae</taxon>
        <taxon>Cichorium</taxon>
    </lineage>
</organism>
<protein>
    <submittedName>
        <fullName evidence="1">Uncharacterized protein</fullName>
    </submittedName>
</protein>
<dbReference type="EMBL" id="CM042016">
    <property type="protein sequence ID" value="KAI3700959.1"/>
    <property type="molecule type" value="Genomic_DNA"/>
</dbReference>
<sequence length="95" mass="10169">MAQSILGSSPVFKAECPKSSASTSTISGSKLKYSGIEQSQLGFLNSSKENLECYQELAEAQAPKNGPCETNAALEFSVNALEVIFHNLSDVRDPQ</sequence>
<evidence type="ECO:0000313" key="2">
    <source>
        <dbReference type="Proteomes" id="UP001055811"/>
    </source>
</evidence>
<proteinExistence type="predicted"/>
<dbReference type="Proteomes" id="UP001055811">
    <property type="component" value="Linkage Group LG08"/>
</dbReference>
<comment type="caution">
    <text evidence="1">The sequence shown here is derived from an EMBL/GenBank/DDBJ whole genome shotgun (WGS) entry which is preliminary data.</text>
</comment>